<reference evidence="3" key="1">
    <citation type="submission" date="2022-11" db="UniProtKB">
        <authorList>
            <consortium name="WormBaseParasite"/>
        </authorList>
    </citation>
    <scope>IDENTIFICATION</scope>
</reference>
<feature type="compositionally biased region" description="Basic and acidic residues" evidence="1">
    <location>
        <begin position="811"/>
        <end position="839"/>
    </location>
</feature>
<dbReference type="Proteomes" id="UP000887581">
    <property type="component" value="Unplaced"/>
</dbReference>
<keyword evidence="2" id="KW-1185">Reference proteome</keyword>
<feature type="compositionally biased region" description="Basic and acidic residues" evidence="1">
    <location>
        <begin position="749"/>
        <end position="764"/>
    </location>
</feature>
<accession>A0A915Q0I8</accession>
<feature type="region of interest" description="Disordered" evidence="1">
    <location>
        <begin position="736"/>
        <end position="764"/>
    </location>
</feature>
<feature type="region of interest" description="Disordered" evidence="1">
    <location>
        <begin position="788"/>
        <end position="841"/>
    </location>
</feature>
<evidence type="ECO:0000256" key="1">
    <source>
        <dbReference type="SAM" id="MobiDB-lite"/>
    </source>
</evidence>
<organism evidence="2 3">
    <name type="scientific">Setaria digitata</name>
    <dbReference type="NCBI Taxonomy" id="48799"/>
    <lineage>
        <taxon>Eukaryota</taxon>
        <taxon>Metazoa</taxon>
        <taxon>Ecdysozoa</taxon>
        <taxon>Nematoda</taxon>
        <taxon>Chromadorea</taxon>
        <taxon>Rhabditida</taxon>
        <taxon>Spirurina</taxon>
        <taxon>Spiruromorpha</taxon>
        <taxon>Filarioidea</taxon>
        <taxon>Setariidae</taxon>
        <taxon>Setaria</taxon>
    </lineage>
</organism>
<protein>
    <submittedName>
        <fullName evidence="3">Uncharacterized protein</fullName>
    </submittedName>
</protein>
<feature type="compositionally biased region" description="Basic residues" evidence="1">
    <location>
        <begin position="796"/>
        <end position="809"/>
    </location>
</feature>
<evidence type="ECO:0000313" key="2">
    <source>
        <dbReference type="Proteomes" id="UP000887581"/>
    </source>
</evidence>
<dbReference type="AlphaFoldDB" id="A0A915Q0I8"/>
<evidence type="ECO:0000313" key="3">
    <source>
        <dbReference type="WBParaSite" id="sdigi.contig42.g2708.t1"/>
    </source>
</evidence>
<name>A0A915Q0I8_9BILA</name>
<proteinExistence type="predicted"/>
<dbReference type="WBParaSite" id="sdigi.contig42.g2708.t1">
    <property type="protein sequence ID" value="sdigi.contig42.g2708.t1"/>
    <property type="gene ID" value="sdigi.contig42.g2708"/>
</dbReference>
<sequence>MSTTTMCPIPTKEAVPEEPPVYTDLSQQFVLFEESDQSITPPSAVEENQSEEQAETLYGDEVNPSHTSDYYSNVVECVMEEPEEVRMVDGKSKGSIQKARQLRKRNVRRGGGNGLCPPHPPEDVPVVNWTEPNEIKHIFPKTYNYVVYAQARYSSQYLNLSKWRKEFDFFLDKYKYWCDIIQRRQLSNHKEITKAKQLVGQLRWLLDHCWEGDESKPLVPEMLWRARKEEARRCEQLLIRKEYYKREVLVKSAATSLSRRTNASTQKSFGEYKDDRSCSFKDSTKKSSSGFQKKKDQAGIAGAVVGLQKIPLSDKIKKEQEEQDNDALNFWKERGQIVRKRAHLFSLQFLVRRWAKVLKQLQTPSSIVRSLSHLIIVRNRLEKYVQDLAAAYETIKDSNDLDEQMIHVLLRRDALLKREMRSSGLGSLTNGWVIFESKSPKVLKRKLGKKMGSLEVSKSPGEFSSSNTSSTLLKVRDYLDDDGKSASVPTANSRTEHITCNSSKVTTITELDDTKNTEINVSERSGLTIEAEIPRPVAIKPSNLTEDEKNRLELQEVVAVEALWAAFAKTETPKCKNFSCYFKDDKPILAAIEAVLNSCRSYRAVLEVPLPKTLADLRRGLKFRNIQEAVGLLQTLIIERHEAKTVPSSRTVHPIIQDTCSENVGRSVGRRVDLTPFETPEIRRLRAQFTASAAVPKLNAAVSLETADAPGSAVLKSGVELGIDIKREVDELALKKKQKQEDDGVAESSAKELAKGKKPKENEEKIEMLATNRPKRHIKAPHRFIFDDEEREEEKKKKKIARARTKTGKGQKIEKALEKVKETVPENNESKEKSDKKTDLLSSPMEISNMETIVVIPEDDIVNENDCNCWSSNGDDEMFLGLDLIDVSATHEFKCEADGTVHDMLRYIATLKNGTAMEVSRRMYELWTTRKEIAYKTRQQREISSEVMQKEQVPSTNLLMHPDSAGSSNDEVINRDNLSGIHSSDSVIQPLPTGPCSSRNIAFGGAAGEQNESGDCGPWRQVAFRKDASLSGPAKMDKLKTQYDHLLMISEKSYVGKLLAEWMYVPEGGPFDDRVKRIRQFVQELEDVLNHPNSTWRDYFNMKKYLQTLIDNIMVDFSALTGQASSNCHLPSSNITFSSSRSTVSDVERDNADVSIRPNSN</sequence>
<feature type="region of interest" description="Disordered" evidence="1">
    <location>
        <begin position="88"/>
        <end position="119"/>
    </location>
</feature>